<evidence type="ECO:0000313" key="1">
    <source>
        <dbReference type="EMBL" id="CAG8586302.1"/>
    </source>
</evidence>
<dbReference type="Proteomes" id="UP000789375">
    <property type="component" value="Unassembled WGS sequence"/>
</dbReference>
<organism evidence="1 2">
    <name type="scientific">Funneliformis mosseae</name>
    <name type="common">Endomycorrhizal fungus</name>
    <name type="synonym">Glomus mosseae</name>
    <dbReference type="NCBI Taxonomy" id="27381"/>
    <lineage>
        <taxon>Eukaryota</taxon>
        <taxon>Fungi</taxon>
        <taxon>Fungi incertae sedis</taxon>
        <taxon>Mucoromycota</taxon>
        <taxon>Glomeromycotina</taxon>
        <taxon>Glomeromycetes</taxon>
        <taxon>Glomerales</taxon>
        <taxon>Glomeraceae</taxon>
        <taxon>Funneliformis</taxon>
    </lineage>
</organism>
<name>A0A9N9C396_FUNMO</name>
<gene>
    <name evidence="1" type="ORF">FMOSSE_LOCUS8210</name>
</gene>
<protein>
    <submittedName>
        <fullName evidence="1">2000_t:CDS:1</fullName>
    </submittedName>
</protein>
<accession>A0A9N9C396</accession>
<dbReference type="AlphaFoldDB" id="A0A9N9C396"/>
<dbReference type="EMBL" id="CAJVPP010002083">
    <property type="protein sequence ID" value="CAG8586302.1"/>
    <property type="molecule type" value="Genomic_DNA"/>
</dbReference>
<sequence>MSLEVIAETHEGPKLFETCEAVLGLHFQDQEQQWFHNIERKRNWEEDEHKEIKQNKNIDEYFSLSNQSLVSTFAIFQNPGNYTLAGIVLSKLPSQPDFTARNLR</sequence>
<keyword evidence="2" id="KW-1185">Reference proteome</keyword>
<evidence type="ECO:0000313" key="2">
    <source>
        <dbReference type="Proteomes" id="UP000789375"/>
    </source>
</evidence>
<reference evidence="1" key="1">
    <citation type="submission" date="2021-06" db="EMBL/GenBank/DDBJ databases">
        <authorList>
            <person name="Kallberg Y."/>
            <person name="Tangrot J."/>
            <person name="Rosling A."/>
        </authorList>
    </citation>
    <scope>NUCLEOTIDE SEQUENCE</scope>
    <source>
        <strain evidence="1">87-6 pot B 2015</strain>
    </source>
</reference>
<proteinExistence type="predicted"/>
<comment type="caution">
    <text evidence="1">The sequence shown here is derived from an EMBL/GenBank/DDBJ whole genome shotgun (WGS) entry which is preliminary data.</text>
</comment>